<dbReference type="EMBL" id="JBHSXQ010000003">
    <property type="protein sequence ID" value="MFC6905945.1"/>
    <property type="molecule type" value="Genomic_DNA"/>
</dbReference>
<evidence type="ECO:0000313" key="3">
    <source>
        <dbReference type="Proteomes" id="UP001596312"/>
    </source>
</evidence>
<keyword evidence="1" id="KW-1133">Transmembrane helix</keyword>
<accession>A0ABD5V3F6</accession>
<keyword evidence="1" id="KW-0472">Membrane</keyword>
<organism evidence="2 3">
    <name type="scientific">Halalkalicoccus tibetensis</name>
    <dbReference type="NCBI Taxonomy" id="175632"/>
    <lineage>
        <taxon>Archaea</taxon>
        <taxon>Methanobacteriati</taxon>
        <taxon>Methanobacteriota</taxon>
        <taxon>Stenosarchaea group</taxon>
        <taxon>Halobacteria</taxon>
        <taxon>Halobacteriales</taxon>
        <taxon>Halococcaceae</taxon>
        <taxon>Halalkalicoccus</taxon>
    </lineage>
</organism>
<comment type="caution">
    <text evidence="2">The sequence shown here is derived from an EMBL/GenBank/DDBJ whole genome shotgun (WGS) entry which is preliminary data.</text>
</comment>
<dbReference type="RefSeq" id="WP_340604475.1">
    <property type="nucleotide sequence ID" value="NZ_JBBMXV010000003.1"/>
</dbReference>
<dbReference type="Pfam" id="PF26047">
    <property type="entry name" value="DUF8015"/>
    <property type="match status" value="1"/>
</dbReference>
<evidence type="ECO:0000313" key="2">
    <source>
        <dbReference type="EMBL" id="MFC6905945.1"/>
    </source>
</evidence>
<feature type="transmembrane region" description="Helical" evidence="1">
    <location>
        <begin position="21"/>
        <end position="44"/>
    </location>
</feature>
<keyword evidence="3" id="KW-1185">Reference proteome</keyword>
<protein>
    <submittedName>
        <fullName evidence="2">Uncharacterized protein</fullName>
    </submittedName>
</protein>
<keyword evidence="1" id="KW-0812">Transmembrane</keyword>
<gene>
    <name evidence="2" type="ORF">ACFQGH_12155</name>
</gene>
<evidence type="ECO:0000256" key="1">
    <source>
        <dbReference type="SAM" id="Phobius"/>
    </source>
</evidence>
<sequence length="73" mass="7584">MSGETHQRHGFGPRPGPVSRYDLVLWLIPAAFVLALALSTLSAISTHTAIVGASLLGLFAIVDAVALHPPRAG</sequence>
<dbReference type="AlphaFoldDB" id="A0ABD5V3F6"/>
<dbReference type="Proteomes" id="UP001596312">
    <property type="component" value="Unassembled WGS sequence"/>
</dbReference>
<feature type="transmembrane region" description="Helical" evidence="1">
    <location>
        <begin position="50"/>
        <end position="67"/>
    </location>
</feature>
<name>A0ABD5V3F6_9EURY</name>
<dbReference type="InterPro" id="IPR058328">
    <property type="entry name" value="DUF8015"/>
</dbReference>
<proteinExistence type="predicted"/>
<reference evidence="2 3" key="1">
    <citation type="journal article" date="2019" name="Int. J. Syst. Evol. Microbiol.">
        <title>The Global Catalogue of Microorganisms (GCM) 10K type strain sequencing project: providing services to taxonomists for standard genome sequencing and annotation.</title>
        <authorList>
            <consortium name="The Broad Institute Genomics Platform"/>
            <consortium name="The Broad Institute Genome Sequencing Center for Infectious Disease"/>
            <person name="Wu L."/>
            <person name="Ma J."/>
        </authorList>
    </citation>
    <scope>NUCLEOTIDE SEQUENCE [LARGE SCALE GENOMIC DNA]</scope>
    <source>
        <strain evidence="2 3">CGMCC 1.3240</strain>
    </source>
</reference>